<dbReference type="InterPro" id="IPR002781">
    <property type="entry name" value="TM_pro_TauE-like"/>
</dbReference>
<evidence type="ECO:0000256" key="3">
    <source>
        <dbReference type="ARBA" id="ARBA00022448"/>
    </source>
</evidence>
<proteinExistence type="inferred from homology"/>
<keyword evidence="7 8" id="KW-0472">Membrane</keyword>
<accession>A0AA37XBC0</accession>
<comment type="subcellular location">
    <subcellularLocation>
        <location evidence="1 8">Cell membrane</location>
        <topology evidence="1 8">Multi-pass membrane protein</topology>
    </subcellularLocation>
</comment>
<evidence type="ECO:0000256" key="6">
    <source>
        <dbReference type="ARBA" id="ARBA00022989"/>
    </source>
</evidence>
<keyword evidence="3" id="KW-0813">Transport</keyword>
<evidence type="ECO:0000256" key="7">
    <source>
        <dbReference type="ARBA" id="ARBA00023136"/>
    </source>
</evidence>
<gene>
    <name evidence="9" type="ORF">GCM10025874_14530</name>
</gene>
<comment type="caution">
    <text evidence="9">The sequence shown here is derived from an EMBL/GenBank/DDBJ whole genome shotgun (WGS) entry which is preliminary data.</text>
</comment>
<evidence type="ECO:0000256" key="4">
    <source>
        <dbReference type="ARBA" id="ARBA00022475"/>
    </source>
</evidence>
<name>A0AA37XBC0_9MICO</name>
<keyword evidence="4 8" id="KW-1003">Cell membrane</keyword>
<evidence type="ECO:0000256" key="8">
    <source>
        <dbReference type="RuleBase" id="RU363041"/>
    </source>
</evidence>
<evidence type="ECO:0000313" key="10">
    <source>
        <dbReference type="Proteomes" id="UP001157160"/>
    </source>
</evidence>
<feature type="transmembrane region" description="Helical" evidence="8">
    <location>
        <begin position="9"/>
        <end position="26"/>
    </location>
</feature>
<sequence length="239" mass="23600">MLGAVLQRVTGLGFALVVSPVIALLLGPEEGVLIVNACAVLTSAVLTVRLRREVDWGRWARLLPGALLGVVVGAVLTVSADKPVLEVLVGSLALLGLAVSAFGARVHRARGDSGLPAAGAAGFASGAMNASAGVGGPAIIVYAAATGWGQRSLAATLQPYFVAVASGSIAAKLIAGASFAGLLRPETLLLVPALAAGLLLGEVLAPRVPPRTARAVLLVVAALGSAAIIVHGAGALLAQ</sequence>
<feature type="transmembrane region" description="Helical" evidence="8">
    <location>
        <begin position="62"/>
        <end position="78"/>
    </location>
</feature>
<dbReference type="InterPro" id="IPR052017">
    <property type="entry name" value="TSUP"/>
</dbReference>
<dbReference type="Proteomes" id="UP001157160">
    <property type="component" value="Unassembled WGS sequence"/>
</dbReference>
<evidence type="ECO:0000313" key="9">
    <source>
        <dbReference type="EMBL" id="GMA28200.1"/>
    </source>
</evidence>
<reference evidence="9 10" key="1">
    <citation type="journal article" date="2014" name="Int. J. Syst. Evol. Microbiol.">
        <title>Complete genome sequence of Corynebacterium casei LMG S-19264T (=DSM 44701T), isolated from a smear-ripened cheese.</title>
        <authorList>
            <consortium name="US DOE Joint Genome Institute (JGI-PGF)"/>
            <person name="Walter F."/>
            <person name="Albersmeier A."/>
            <person name="Kalinowski J."/>
            <person name="Ruckert C."/>
        </authorList>
    </citation>
    <scope>NUCLEOTIDE SEQUENCE [LARGE SCALE GENOMIC DNA]</scope>
    <source>
        <strain evidence="9 10">NBRC 112289</strain>
    </source>
</reference>
<feature type="transmembrane region" description="Helical" evidence="8">
    <location>
        <begin position="84"/>
        <end position="104"/>
    </location>
</feature>
<feature type="transmembrane region" description="Helical" evidence="8">
    <location>
        <begin position="32"/>
        <end position="50"/>
    </location>
</feature>
<dbReference type="PANTHER" id="PTHR30269">
    <property type="entry name" value="TRANSMEMBRANE PROTEIN YFCA"/>
    <property type="match status" value="1"/>
</dbReference>
<evidence type="ECO:0000256" key="1">
    <source>
        <dbReference type="ARBA" id="ARBA00004651"/>
    </source>
</evidence>
<organism evidence="9 10">
    <name type="scientific">Arenivirga flava</name>
    <dbReference type="NCBI Taxonomy" id="1930060"/>
    <lineage>
        <taxon>Bacteria</taxon>
        <taxon>Bacillati</taxon>
        <taxon>Actinomycetota</taxon>
        <taxon>Actinomycetes</taxon>
        <taxon>Micrococcales</taxon>
        <taxon>Microbacteriaceae</taxon>
        <taxon>Arenivirga</taxon>
    </lineage>
</organism>
<feature type="transmembrane region" description="Helical" evidence="8">
    <location>
        <begin position="188"/>
        <end position="205"/>
    </location>
</feature>
<keyword evidence="5 8" id="KW-0812">Transmembrane</keyword>
<protein>
    <recommendedName>
        <fullName evidence="8">Probable membrane transporter protein</fullName>
    </recommendedName>
</protein>
<keyword evidence="6 8" id="KW-1133">Transmembrane helix</keyword>
<dbReference type="AlphaFoldDB" id="A0AA37XBC0"/>
<dbReference type="PANTHER" id="PTHR30269:SF37">
    <property type="entry name" value="MEMBRANE TRANSPORTER PROTEIN"/>
    <property type="match status" value="1"/>
</dbReference>
<dbReference type="GO" id="GO:0005886">
    <property type="term" value="C:plasma membrane"/>
    <property type="evidence" value="ECO:0007669"/>
    <property type="project" value="UniProtKB-SubCell"/>
</dbReference>
<dbReference type="Pfam" id="PF01925">
    <property type="entry name" value="TauE"/>
    <property type="match status" value="1"/>
</dbReference>
<dbReference type="EMBL" id="BSUL01000001">
    <property type="protein sequence ID" value="GMA28200.1"/>
    <property type="molecule type" value="Genomic_DNA"/>
</dbReference>
<evidence type="ECO:0000256" key="2">
    <source>
        <dbReference type="ARBA" id="ARBA00009142"/>
    </source>
</evidence>
<keyword evidence="10" id="KW-1185">Reference proteome</keyword>
<evidence type="ECO:0000256" key="5">
    <source>
        <dbReference type="ARBA" id="ARBA00022692"/>
    </source>
</evidence>
<comment type="similarity">
    <text evidence="2 8">Belongs to the 4-toluene sulfonate uptake permease (TSUP) (TC 2.A.102) family.</text>
</comment>
<feature type="transmembrane region" description="Helical" evidence="8">
    <location>
        <begin position="217"/>
        <end position="238"/>
    </location>
</feature>
<feature type="transmembrane region" description="Helical" evidence="8">
    <location>
        <begin position="160"/>
        <end position="182"/>
    </location>
</feature>